<reference evidence="1 2" key="1">
    <citation type="journal article" date="2022" name="Nat. Ecol. Evol.">
        <title>A masculinizing supergene underlies an exaggerated male reproductive morph in a spider.</title>
        <authorList>
            <person name="Hendrickx F."/>
            <person name="De Corte Z."/>
            <person name="Sonet G."/>
            <person name="Van Belleghem S.M."/>
            <person name="Kostlbacher S."/>
            <person name="Vangestel C."/>
        </authorList>
    </citation>
    <scope>NUCLEOTIDE SEQUENCE [LARGE SCALE GENOMIC DNA]</scope>
    <source>
        <strain evidence="1">W744_W776</strain>
    </source>
</reference>
<evidence type="ECO:0000313" key="1">
    <source>
        <dbReference type="EMBL" id="KAG8183014.1"/>
    </source>
</evidence>
<organism evidence="1 2">
    <name type="scientific">Oedothorax gibbosus</name>
    <dbReference type="NCBI Taxonomy" id="931172"/>
    <lineage>
        <taxon>Eukaryota</taxon>
        <taxon>Metazoa</taxon>
        <taxon>Ecdysozoa</taxon>
        <taxon>Arthropoda</taxon>
        <taxon>Chelicerata</taxon>
        <taxon>Arachnida</taxon>
        <taxon>Araneae</taxon>
        <taxon>Araneomorphae</taxon>
        <taxon>Entelegynae</taxon>
        <taxon>Araneoidea</taxon>
        <taxon>Linyphiidae</taxon>
        <taxon>Erigoninae</taxon>
        <taxon>Oedothorax</taxon>
    </lineage>
</organism>
<evidence type="ECO:0000313" key="2">
    <source>
        <dbReference type="Proteomes" id="UP000827092"/>
    </source>
</evidence>
<accession>A0AAV6UG52</accession>
<protein>
    <submittedName>
        <fullName evidence="1">Uncharacterized protein</fullName>
    </submittedName>
</protein>
<dbReference type="Proteomes" id="UP000827092">
    <property type="component" value="Unassembled WGS sequence"/>
</dbReference>
<gene>
    <name evidence="1" type="ORF">JTE90_017101</name>
</gene>
<keyword evidence="2" id="KW-1185">Reference proteome</keyword>
<proteinExistence type="predicted"/>
<dbReference type="AlphaFoldDB" id="A0AAV6UG52"/>
<comment type="caution">
    <text evidence="1">The sequence shown here is derived from an EMBL/GenBank/DDBJ whole genome shotgun (WGS) entry which is preliminary data.</text>
</comment>
<name>A0AAV6UG52_9ARAC</name>
<dbReference type="EMBL" id="JAFNEN010000436">
    <property type="protein sequence ID" value="KAG8183014.1"/>
    <property type="molecule type" value="Genomic_DNA"/>
</dbReference>
<sequence>MRTVSFFLDTKNIMPQLKDSMASTKPSTNVLGVLSATFSPSDIFIWYKIQPLSTPFPCLKTSIHCPACSPSVPSFCLLTKAYHLQKRTTADVFSTKGVARV</sequence>